<gene>
    <name evidence="3" type="ORF">VCS650_LOCUS35772</name>
</gene>
<proteinExistence type="predicted"/>
<reference evidence="3" key="1">
    <citation type="submission" date="2021-02" db="EMBL/GenBank/DDBJ databases">
        <authorList>
            <person name="Nowell W R."/>
        </authorList>
    </citation>
    <scope>NUCLEOTIDE SEQUENCE</scope>
</reference>
<evidence type="ECO:0000256" key="2">
    <source>
        <dbReference type="SAM" id="Phobius"/>
    </source>
</evidence>
<organism evidence="3 4">
    <name type="scientific">Adineta steineri</name>
    <dbReference type="NCBI Taxonomy" id="433720"/>
    <lineage>
        <taxon>Eukaryota</taxon>
        <taxon>Metazoa</taxon>
        <taxon>Spiralia</taxon>
        <taxon>Gnathifera</taxon>
        <taxon>Rotifera</taxon>
        <taxon>Eurotatoria</taxon>
        <taxon>Bdelloidea</taxon>
        <taxon>Adinetida</taxon>
        <taxon>Adinetidae</taxon>
        <taxon>Adineta</taxon>
    </lineage>
</organism>
<evidence type="ECO:0000256" key="1">
    <source>
        <dbReference type="SAM" id="MobiDB-lite"/>
    </source>
</evidence>
<accession>A0A815JWN5</accession>
<evidence type="ECO:0000313" key="3">
    <source>
        <dbReference type="EMBL" id="CAF1387796.1"/>
    </source>
</evidence>
<keyword evidence="2" id="KW-1133">Transmembrane helix</keyword>
<sequence>MRNQNTFLIQQRKTDVSGMSGKQREENAQAITDDADHDPDREHVYMLKIESNKNNTQGLQKIAQELNQKKQSAKLGIQENKASDIDDGEKEKNRSELDLEKRKYHRLLLQAEEAIELLKKDENVFNYSSTVLGFNMIADLLILILSLLLINNYPQYVSLYPLQDDNRTNIEQNHKLISSASINTSIWMEELLPYISHLHLFNLTLPGTHDSATFILTSALSPDPTGNPVFNAFIEVAEKLGIPLQDVITPWAMAQNRSLYEQAQDGMRYFDIRAAYNGTNWCSYHFELGLPIYTHLSPLNSFLLLHPSEIMVIEISHLASKNLTQTNLNSLRDMVINIFNPILYPRIHDFNATTIGDMITTNQRVIVTLSDDTTIMNYTQLWYGSSMINSYANSDSLPQMTLYNWQQVLQFNSLPSLPTSALYKLSWTLTPQVSTIFDSLLPHKPKSLKSLADIGNSGLTGFASAVLKKKWKLCQLLLIDFQERSQIMQVIFDSLLPTIL</sequence>
<protein>
    <submittedName>
        <fullName evidence="3">Uncharacterized protein</fullName>
    </submittedName>
</protein>
<dbReference type="InterPro" id="IPR051057">
    <property type="entry name" value="PI-PLC_domain"/>
</dbReference>
<dbReference type="EMBL" id="CAJNON010000829">
    <property type="protein sequence ID" value="CAF1387796.1"/>
    <property type="molecule type" value="Genomic_DNA"/>
</dbReference>
<dbReference type="PANTHER" id="PTHR13593">
    <property type="match status" value="1"/>
</dbReference>
<comment type="caution">
    <text evidence="3">The sequence shown here is derived from an EMBL/GenBank/DDBJ whole genome shotgun (WGS) entry which is preliminary data.</text>
</comment>
<name>A0A815JWN5_9BILA</name>
<dbReference type="GO" id="GO:0006629">
    <property type="term" value="P:lipid metabolic process"/>
    <property type="evidence" value="ECO:0007669"/>
    <property type="project" value="InterPro"/>
</dbReference>
<dbReference type="AlphaFoldDB" id="A0A815JWN5"/>
<feature type="compositionally biased region" description="Polar residues" evidence="1">
    <location>
        <begin position="1"/>
        <end position="11"/>
    </location>
</feature>
<dbReference type="PANTHER" id="PTHR13593:SF113">
    <property type="entry name" value="SI:DKEY-266F7.9"/>
    <property type="match status" value="1"/>
</dbReference>
<dbReference type="GO" id="GO:0008081">
    <property type="term" value="F:phosphoric diester hydrolase activity"/>
    <property type="evidence" value="ECO:0007669"/>
    <property type="project" value="InterPro"/>
</dbReference>
<feature type="region of interest" description="Disordered" evidence="1">
    <location>
        <begin position="1"/>
        <end position="40"/>
    </location>
</feature>
<keyword evidence="2" id="KW-0812">Transmembrane</keyword>
<feature type="compositionally biased region" description="Basic and acidic residues" evidence="1">
    <location>
        <begin position="81"/>
        <end position="95"/>
    </location>
</feature>
<dbReference type="InterPro" id="IPR017946">
    <property type="entry name" value="PLC-like_Pdiesterase_TIM-brl"/>
</dbReference>
<evidence type="ECO:0000313" key="4">
    <source>
        <dbReference type="Proteomes" id="UP000663891"/>
    </source>
</evidence>
<dbReference type="OrthoDB" id="1046782at2759"/>
<feature type="transmembrane region" description="Helical" evidence="2">
    <location>
        <begin position="124"/>
        <end position="150"/>
    </location>
</feature>
<dbReference type="SUPFAM" id="SSF51695">
    <property type="entry name" value="PLC-like phosphodiesterases"/>
    <property type="match status" value="1"/>
</dbReference>
<feature type="region of interest" description="Disordered" evidence="1">
    <location>
        <begin position="73"/>
        <end position="95"/>
    </location>
</feature>
<dbReference type="Proteomes" id="UP000663891">
    <property type="component" value="Unassembled WGS sequence"/>
</dbReference>
<dbReference type="Gene3D" id="3.20.20.190">
    <property type="entry name" value="Phosphatidylinositol (PI) phosphodiesterase"/>
    <property type="match status" value="1"/>
</dbReference>
<keyword evidence="2" id="KW-0472">Membrane</keyword>